<sequence length="97" mass="10835">MTVSSSSTPRQTASPTLEELETLQLAQALAERLAIPERDWHRLKSNRSVRAQEQLAAALVFLLNNHPEEALPRLEYAVGWLNRSISAPPCPQHGDRP</sequence>
<proteinExistence type="predicted"/>
<dbReference type="Proteomes" id="UP001056708">
    <property type="component" value="Chromosome"/>
</dbReference>
<organism evidence="1 2">
    <name type="scientific">Phormidium yuhuli AB48</name>
    <dbReference type="NCBI Taxonomy" id="2940671"/>
    <lineage>
        <taxon>Bacteria</taxon>
        <taxon>Bacillati</taxon>
        <taxon>Cyanobacteriota</taxon>
        <taxon>Cyanophyceae</taxon>
        <taxon>Oscillatoriophycideae</taxon>
        <taxon>Oscillatoriales</taxon>
        <taxon>Oscillatoriaceae</taxon>
        <taxon>Phormidium</taxon>
        <taxon>Phormidium yuhuli</taxon>
    </lineage>
</organism>
<gene>
    <name evidence="1" type="ORF">NEA10_10215</name>
</gene>
<accession>A0ABY5AJV3</accession>
<keyword evidence="2" id="KW-1185">Reference proteome</keyword>
<name>A0ABY5AJV3_9CYAN</name>
<evidence type="ECO:0000313" key="2">
    <source>
        <dbReference type="Proteomes" id="UP001056708"/>
    </source>
</evidence>
<dbReference type="EMBL" id="CP098611">
    <property type="protein sequence ID" value="USR89270.1"/>
    <property type="molecule type" value="Genomic_DNA"/>
</dbReference>
<reference evidence="1" key="1">
    <citation type="submission" date="2022-06" db="EMBL/GenBank/DDBJ databases">
        <title>Genome sequence of Phormidium yuhuli AB48 isolated from an industrial photobioreactor environment.</title>
        <authorList>
            <person name="Qiu Y."/>
            <person name="Noonan A.J.C."/>
            <person name="Dofher K."/>
            <person name="Koch M."/>
            <person name="Kieft B."/>
            <person name="Lin X."/>
            <person name="Ziels R.M."/>
            <person name="Hallam S.J."/>
        </authorList>
    </citation>
    <scope>NUCLEOTIDE SEQUENCE</scope>
    <source>
        <strain evidence="1">AB48</strain>
    </source>
</reference>
<dbReference type="InterPro" id="IPR045511">
    <property type="entry name" value="DUF6439"/>
</dbReference>
<dbReference type="RefSeq" id="WP_252659341.1">
    <property type="nucleotide sequence ID" value="NZ_CP098611.1"/>
</dbReference>
<dbReference type="Pfam" id="PF20035">
    <property type="entry name" value="DUF6439"/>
    <property type="match status" value="1"/>
</dbReference>
<evidence type="ECO:0000313" key="1">
    <source>
        <dbReference type="EMBL" id="USR89270.1"/>
    </source>
</evidence>
<protein>
    <submittedName>
        <fullName evidence="1">DUF6439 family protein</fullName>
    </submittedName>
</protein>